<accession>A0ABP4HVD6</accession>
<feature type="transmembrane region" description="Helical" evidence="2">
    <location>
        <begin position="78"/>
        <end position="97"/>
    </location>
</feature>
<evidence type="ECO:0000313" key="4">
    <source>
        <dbReference type="Proteomes" id="UP001500282"/>
    </source>
</evidence>
<evidence type="ECO:0000256" key="2">
    <source>
        <dbReference type="SAM" id="Phobius"/>
    </source>
</evidence>
<evidence type="ECO:0000313" key="3">
    <source>
        <dbReference type="EMBL" id="GAA1283583.1"/>
    </source>
</evidence>
<feature type="transmembrane region" description="Helical" evidence="2">
    <location>
        <begin position="36"/>
        <end position="58"/>
    </location>
</feature>
<gene>
    <name evidence="3" type="ORF">GCM10009579_51230</name>
</gene>
<protein>
    <recommendedName>
        <fullName evidence="5">Membrane transporter protein</fullName>
    </recommendedName>
</protein>
<feature type="transmembrane region" description="Helical" evidence="2">
    <location>
        <begin position="134"/>
        <end position="153"/>
    </location>
</feature>
<keyword evidence="2" id="KW-0472">Membrane</keyword>
<dbReference type="Proteomes" id="UP001500282">
    <property type="component" value="Unassembled WGS sequence"/>
</dbReference>
<evidence type="ECO:0008006" key="5">
    <source>
        <dbReference type="Google" id="ProtNLM"/>
    </source>
</evidence>
<dbReference type="EMBL" id="BAAAIH010000031">
    <property type="protein sequence ID" value="GAA1283583.1"/>
    <property type="molecule type" value="Genomic_DNA"/>
</dbReference>
<keyword evidence="2" id="KW-1133">Transmembrane helix</keyword>
<feature type="region of interest" description="Disordered" evidence="1">
    <location>
        <begin position="1"/>
        <end position="24"/>
    </location>
</feature>
<keyword evidence="2" id="KW-0812">Transmembrane</keyword>
<sequence length="203" mass="21249">MDHPRRPLRRAHRPHARPAWPPAARPHRLLDHRSHIVNVTLTAGGILVGLAPLVWYGARWGKANIKSKTKNWKELIPLVYGFALGILGAMCVGGLLGKLFGRVRQTSNAIGNKALGATTGANDAAVAGAHVQPLTIGGSILVVLAFLALLSIWKKIDKDDVRMIGAGSFSGCTVGTTAGIGGTGALALVPFVNGLGDSLLHSI</sequence>
<comment type="caution">
    <text evidence="3">The sequence shown here is derived from an EMBL/GenBank/DDBJ whole genome shotgun (WGS) entry which is preliminary data.</text>
</comment>
<keyword evidence="4" id="KW-1185">Reference proteome</keyword>
<name>A0ABP4HVD6_9ACTN</name>
<feature type="compositionally biased region" description="Basic residues" evidence="1">
    <location>
        <begin position="1"/>
        <end position="16"/>
    </location>
</feature>
<reference evidence="4" key="1">
    <citation type="journal article" date="2019" name="Int. J. Syst. Evol. Microbiol.">
        <title>The Global Catalogue of Microorganisms (GCM) 10K type strain sequencing project: providing services to taxonomists for standard genome sequencing and annotation.</title>
        <authorList>
            <consortium name="The Broad Institute Genomics Platform"/>
            <consortium name="The Broad Institute Genome Sequencing Center for Infectious Disease"/>
            <person name="Wu L."/>
            <person name="Ma J."/>
        </authorList>
    </citation>
    <scope>NUCLEOTIDE SEQUENCE [LARGE SCALE GENOMIC DNA]</scope>
    <source>
        <strain evidence="4">JCM 11448</strain>
    </source>
</reference>
<proteinExistence type="predicted"/>
<evidence type="ECO:0000256" key="1">
    <source>
        <dbReference type="SAM" id="MobiDB-lite"/>
    </source>
</evidence>
<organism evidence="3 4">
    <name type="scientific">Streptomyces javensis</name>
    <dbReference type="NCBI Taxonomy" id="114698"/>
    <lineage>
        <taxon>Bacteria</taxon>
        <taxon>Bacillati</taxon>
        <taxon>Actinomycetota</taxon>
        <taxon>Actinomycetes</taxon>
        <taxon>Kitasatosporales</taxon>
        <taxon>Streptomycetaceae</taxon>
        <taxon>Streptomyces</taxon>
        <taxon>Streptomyces violaceusniger group</taxon>
    </lineage>
</organism>